<dbReference type="KEGG" id="zpl:ZBT109_0431"/>
<dbReference type="GO" id="GO:0016787">
    <property type="term" value="F:hydrolase activity"/>
    <property type="evidence" value="ECO:0007669"/>
    <property type="project" value="UniProtKB-KW"/>
</dbReference>
<dbReference type="Proteomes" id="UP000267342">
    <property type="component" value="Chromosome"/>
</dbReference>
<gene>
    <name evidence="1" type="ORF">ZBT109_0431</name>
</gene>
<keyword evidence="1" id="KW-0378">Hydrolase</keyword>
<proteinExistence type="predicted"/>
<sequence>MQRRYRCLQWLGISLMLWVSTAVASSRVETLVLSDGQLLRMVYSAPEHPTAILLMLPGGSGRVGLDKAGQPRHARDFTVRTRADWLAHGYAVALPDSPDHCNLRGQRHTQAYAEDVSRIIGSLRQQSSLPIFLIGTSQGSIAALNVAAHIPDIKGIVLAESVTVKGRSGETVFDASPSTVSVPVLIVANRQDRCWVAPPDHASRLAAALTASPNVQVMQVDGGTQKSSRACGALSPHGYYGIERTVMDEIDHWLTQQLMVEAHS</sequence>
<name>A0A348HC68_9GAMM</name>
<organism evidence="1 2">
    <name type="scientific">Zymobacter palmae</name>
    <dbReference type="NCBI Taxonomy" id="33074"/>
    <lineage>
        <taxon>Bacteria</taxon>
        <taxon>Pseudomonadati</taxon>
        <taxon>Pseudomonadota</taxon>
        <taxon>Gammaproteobacteria</taxon>
        <taxon>Oceanospirillales</taxon>
        <taxon>Halomonadaceae</taxon>
        <taxon>Zymobacter group</taxon>
        <taxon>Zymobacter</taxon>
    </lineage>
</organism>
<accession>A0A348HC68</accession>
<keyword evidence="2" id="KW-1185">Reference proteome</keyword>
<evidence type="ECO:0000313" key="2">
    <source>
        <dbReference type="Proteomes" id="UP000267342"/>
    </source>
</evidence>
<dbReference type="Gene3D" id="3.40.50.1820">
    <property type="entry name" value="alpha/beta hydrolase"/>
    <property type="match status" value="1"/>
</dbReference>
<dbReference type="EMBL" id="AP018933">
    <property type="protein sequence ID" value="BBG29220.1"/>
    <property type="molecule type" value="Genomic_DNA"/>
</dbReference>
<protein>
    <submittedName>
        <fullName evidence="1">Hydrolases of the alpha/beta superfamily</fullName>
    </submittedName>
</protein>
<reference evidence="1 2" key="1">
    <citation type="submission" date="2018-09" db="EMBL/GenBank/DDBJ databases">
        <title>Zymobacter palmae IAM14233 (=T109) whole genome analysis.</title>
        <authorList>
            <person name="Yanase H."/>
        </authorList>
    </citation>
    <scope>NUCLEOTIDE SEQUENCE [LARGE SCALE GENOMIC DNA]</scope>
    <source>
        <strain evidence="1 2">IAM14233</strain>
    </source>
</reference>
<dbReference type="STRING" id="1123510.GCA_000620025_00635"/>
<dbReference type="InterPro" id="IPR029058">
    <property type="entry name" value="AB_hydrolase_fold"/>
</dbReference>
<dbReference type="AlphaFoldDB" id="A0A348HC68"/>
<dbReference type="RefSeq" id="WP_197714360.1">
    <property type="nucleotide sequence ID" value="NZ_AP018933.1"/>
</dbReference>
<dbReference type="SUPFAM" id="SSF53474">
    <property type="entry name" value="alpha/beta-Hydrolases"/>
    <property type="match status" value="1"/>
</dbReference>
<evidence type="ECO:0000313" key="1">
    <source>
        <dbReference type="EMBL" id="BBG29220.1"/>
    </source>
</evidence>